<dbReference type="InterPro" id="IPR033749">
    <property type="entry name" value="Polyprenyl_synt_CS"/>
</dbReference>
<keyword evidence="4" id="KW-0479">Metal-binding</keyword>
<name>A0A075WYB7_9BACT</name>
<dbReference type="Gene3D" id="1.10.600.10">
    <property type="entry name" value="Farnesyl Diphosphate Synthase"/>
    <property type="match status" value="1"/>
</dbReference>
<dbReference type="OrthoDB" id="9805316at2"/>
<evidence type="ECO:0000256" key="7">
    <source>
        <dbReference type="RuleBase" id="RU004466"/>
    </source>
</evidence>
<evidence type="ECO:0000256" key="5">
    <source>
        <dbReference type="ARBA" id="ARBA00022842"/>
    </source>
</evidence>
<dbReference type="PaxDb" id="289377-HL41_01275"/>
<dbReference type="PANTHER" id="PTHR43281:SF1">
    <property type="entry name" value="FARNESYL DIPHOSPHATE SYNTHASE"/>
    <property type="match status" value="1"/>
</dbReference>
<evidence type="ECO:0000313" key="8">
    <source>
        <dbReference type="EMBL" id="AIH03567.1"/>
    </source>
</evidence>
<gene>
    <name evidence="8" type="ORF">HL41_01275</name>
</gene>
<dbReference type="GO" id="GO:0005737">
    <property type="term" value="C:cytoplasm"/>
    <property type="evidence" value="ECO:0007669"/>
    <property type="project" value="UniProtKB-ARBA"/>
</dbReference>
<evidence type="ECO:0000256" key="3">
    <source>
        <dbReference type="ARBA" id="ARBA00022679"/>
    </source>
</evidence>
<evidence type="ECO:0000256" key="1">
    <source>
        <dbReference type="ARBA" id="ARBA00001946"/>
    </source>
</evidence>
<dbReference type="KEGG" id="tcm:HL41_01275"/>
<keyword evidence="6" id="KW-0414">Isoprene biosynthesis</keyword>
<dbReference type="InterPro" id="IPR008949">
    <property type="entry name" value="Isoprenoid_synthase_dom_sf"/>
</dbReference>
<dbReference type="CDD" id="cd00685">
    <property type="entry name" value="Trans_IPPS_HT"/>
    <property type="match status" value="1"/>
</dbReference>
<comment type="similarity">
    <text evidence="2 7">Belongs to the FPP/GGPP synthase family.</text>
</comment>
<organism evidence="8 9">
    <name type="scientific">Thermodesulfobacterium commune DSM 2178</name>
    <dbReference type="NCBI Taxonomy" id="289377"/>
    <lineage>
        <taxon>Bacteria</taxon>
        <taxon>Pseudomonadati</taxon>
        <taxon>Thermodesulfobacteriota</taxon>
        <taxon>Thermodesulfobacteria</taxon>
        <taxon>Thermodesulfobacteriales</taxon>
        <taxon>Thermodesulfobacteriaceae</taxon>
        <taxon>Thermodesulfobacterium</taxon>
    </lineage>
</organism>
<dbReference type="SFLD" id="SFLDG01017">
    <property type="entry name" value="Polyprenyl_Transferase_Like"/>
    <property type="match status" value="1"/>
</dbReference>
<dbReference type="InterPro" id="IPR053378">
    <property type="entry name" value="Prenyl_diphosphate_synthase"/>
</dbReference>
<keyword evidence="3 7" id="KW-0808">Transferase</keyword>
<evidence type="ECO:0000256" key="2">
    <source>
        <dbReference type="ARBA" id="ARBA00006706"/>
    </source>
</evidence>
<dbReference type="PANTHER" id="PTHR43281">
    <property type="entry name" value="FARNESYL DIPHOSPHATE SYNTHASE"/>
    <property type="match status" value="1"/>
</dbReference>
<evidence type="ECO:0008006" key="10">
    <source>
        <dbReference type="Google" id="ProtNLM"/>
    </source>
</evidence>
<protein>
    <recommendedName>
        <fullName evidence="10">Polyprenyl synthetase</fullName>
    </recommendedName>
</protein>
<dbReference type="GO" id="GO:0046872">
    <property type="term" value="F:metal ion binding"/>
    <property type="evidence" value="ECO:0007669"/>
    <property type="project" value="UniProtKB-KW"/>
</dbReference>
<dbReference type="HOGENOM" id="CLU_014015_0_0_0"/>
<dbReference type="InterPro" id="IPR000092">
    <property type="entry name" value="Polyprenyl_synt"/>
</dbReference>
<dbReference type="eggNOG" id="COG0142">
    <property type="taxonomic scope" value="Bacteria"/>
</dbReference>
<comment type="cofactor">
    <cofactor evidence="1">
        <name>Mg(2+)</name>
        <dbReference type="ChEBI" id="CHEBI:18420"/>
    </cofactor>
</comment>
<evidence type="ECO:0000256" key="6">
    <source>
        <dbReference type="ARBA" id="ARBA00023229"/>
    </source>
</evidence>
<dbReference type="GO" id="GO:0016114">
    <property type="term" value="P:terpenoid biosynthetic process"/>
    <property type="evidence" value="ECO:0007669"/>
    <property type="project" value="UniProtKB-ARBA"/>
</dbReference>
<keyword evidence="9" id="KW-1185">Reference proteome</keyword>
<accession>A0A075WYB7</accession>
<dbReference type="FunFam" id="1.10.600.10:FF:000001">
    <property type="entry name" value="Geranylgeranyl diphosphate synthase"/>
    <property type="match status" value="1"/>
</dbReference>
<dbReference type="PROSITE" id="PS00444">
    <property type="entry name" value="POLYPRENYL_SYNTHASE_2"/>
    <property type="match status" value="1"/>
</dbReference>
<sequence>METKNFDFFAYLKRKAEKVEKVLTEFFPQPKGYGGRVVEAASYSLSAGGKRIRPVLCLASCEVVGGRDEDVLFFAAGIECIHTYSLIHDDLPAMDDDDFRRGKPSCHKAYDEATAILAGDGLQSLAFWFFTHPEQVKRVSKSALLKAIHLISQAVGFEGMVGGQMADLLMEGKKAGLKILKWIHLHKTVKLIEASVLAGALLAKAKKKELQALKSYAKHLGMAFQIVDDLLDVIGDEKKLGKKNLSDLKKQKLTYPSVVGLEKTRELAEIHTQKAISALEPFGEKAIPLRAMAEFVLKRVY</sequence>
<reference evidence="8 9" key="1">
    <citation type="journal article" date="2015" name="Genome Announc.">
        <title>Genome Sequence of a Sulfate-Reducing Thermophilic Bacterium, Thermodesulfobacterium commune DSM 2178T (Phylum Thermodesulfobacteria).</title>
        <authorList>
            <person name="Bhatnagar S."/>
            <person name="Badger J.H."/>
            <person name="Madupu R."/>
            <person name="Khouri H.M."/>
            <person name="O'Connor E.M."/>
            <person name="Robb F.T."/>
            <person name="Ward N.L."/>
            <person name="Eisen J.A."/>
        </authorList>
    </citation>
    <scope>NUCLEOTIDE SEQUENCE [LARGE SCALE GENOMIC DNA]</scope>
    <source>
        <strain evidence="8 9">DSM 2178</strain>
    </source>
</reference>
<proteinExistence type="inferred from homology"/>
<dbReference type="NCBIfam" id="NF045485">
    <property type="entry name" value="FPPsyn"/>
    <property type="match status" value="1"/>
</dbReference>
<dbReference type="AlphaFoldDB" id="A0A075WYB7"/>
<dbReference type="Proteomes" id="UP000028481">
    <property type="component" value="Chromosome"/>
</dbReference>
<dbReference type="SFLD" id="SFLDS00005">
    <property type="entry name" value="Isoprenoid_Synthase_Type_I"/>
    <property type="match status" value="1"/>
</dbReference>
<evidence type="ECO:0000256" key="4">
    <source>
        <dbReference type="ARBA" id="ARBA00022723"/>
    </source>
</evidence>
<dbReference type="EMBL" id="CP008796">
    <property type="protein sequence ID" value="AIH03567.1"/>
    <property type="molecule type" value="Genomic_DNA"/>
</dbReference>
<dbReference type="STRING" id="289377.HL41_01275"/>
<dbReference type="Pfam" id="PF00348">
    <property type="entry name" value="polyprenyl_synt"/>
    <property type="match status" value="1"/>
</dbReference>
<dbReference type="RefSeq" id="WP_038063443.1">
    <property type="nucleotide sequence ID" value="NZ_CP008796.1"/>
</dbReference>
<dbReference type="PROSITE" id="PS00723">
    <property type="entry name" value="POLYPRENYL_SYNTHASE_1"/>
    <property type="match status" value="1"/>
</dbReference>
<dbReference type="SUPFAM" id="SSF48576">
    <property type="entry name" value="Terpenoid synthases"/>
    <property type="match status" value="1"/>
</dbReference>
<evidence type="ECO:0000313" key="9">
    <source>
        <dbReference type="Proteomes" id="UP000028481"/>
    </source>
</evidence>
<keyword evidence="5" id="KW-0460">Magnesium</keyword>
<dbReference type="GO" id="GO:0004659">
    <property type="term" value="F:prenyltransferase activity"/>
    <property type="evidence" value="ECO:0007669"/>
    <property type="project" value="InterPro"/>
</dbReference>